<organism evidence="1 2">
    <name type="scientific">Meloidogyne enterolobii</name>
    <name type="common">Root-knot nematode worm</name>
    <name type="synonym">Meloidogyne mayaguensis</name>
    <dbReference type="NCBI Taxonomy" id="390850"/>
    <lineage>
        <taxon>Eukaryota</taxon>
        <taxon>Metazoa</taxon>
        <taxon>Ecdysozoa</taxon>
        <taxon>Nematoda</taxon>
        <taxon>Chromadorea</taxon>
        <taxon>Rhabditida</taxon>
        <taxon>Tylenchina</taxon>
        <taxon>Tylenchomorpha</taxon>
        <taxon>Tylenchoidea</taxon>
        <taxon>Meloidogynidae</taxon>
        <taxon>Meloidogyninae</taxon>
        <taxon>Meloidogyne</taxon>
    </lineage>
</organism>
<sequence>MDIKENLNYGIIIDAGSTGSRLFLYEWISKSDKQLIDIKIVNDLEGKPVVKKVTPGLSSFAEKPDAAPDYLLPLLQYASERIPTHKRPKTPLFIFATAGMRLLPLEKQNLIISSLRKKLPKIIELKINPENIKVISGKWEGIYSWIAVNYMLGRFNSTTTNSLSMNTQIGNNENNFKILERQKTAG</sequence>
<keyword evidence="2" id="KW-1185">Reference proteome</keyword>
<dbReference type="EMBL" id="CAVMJV010000011">
    <property type="protein sequence ID" value="CAK5044329.1"/>
    <property type="molecule type" value="Genomic_DNA"/>
</dbReference>
<proteinExistence type="predicted"/>
<reference evidence="1" key="1">
    <citation type="submission" date="2023-11" db="EMBL/GenBank/DDBJ databases">
        <authorList>
            <person name="Poullet M."/>
        </authorList>
    </citation>
    <scope>NUCLEOTIDE SEQUENCE</scope>
    <source>
        <strain evidence="1">E1834</strain>
    </source>
</reference>
<dbReference type="Proteomes" id="UP001497535">
    <property type="component" value="Unassembled WGS sequence"/>
</dbReference>
<comment type="caution">
    <text evidence="1">The sequence shown here is derived from an EMBL/GenBank/DDBJ whole genome shotgun (WGS) entry which is preliminary data.</text>
</comment>
<gene>
    <name evidence="1" type="ORF">MENTE1834_LOCUS11421</name>
</gene>
<protein>
    <submittedName>
        <fullName evidence="1">Uncharacterized protein</fullName>
    </submittedName>
</protein>
<name>A0ACB0YFG7_MELEN</name>
<evidence type="ECO:0000313" key="2">
    <source>
        <dbReference type="Proteomes" id="UP001497535"/>
    </source>
</evidence>
<evidence type="ECO:0000313" key="1">
    <source>
        <dbReference type="EMBL" id="CAK5044329.1"/>
    </source>
</evidence>
<accession>A0ACB0YFG7</accession>